<dbReference type="AlphaFoldDB" id="G4YWP3"/>
<feature type="compositionally biased region" description="Basic and acidic residues" evidence="1">
    <location>
        <begin position="82"/>
        <end position="100"/>
    </location>
</feature>
<sequence>MADSRRLALERWREEKRRQKEQQATKTARPARRVLAHSTGRITRGAPVRTRVAPKQREMPPPSTPAAPRRVSDEPAGLVPIRELETADETQERQIYDEPKTPASKTMSSAATVSEEDSGDVVSVKQRKKRRRSYISPASNAPSLAGGAQRVMTPTRLLQHESDDGGMDGDLEGATPELIPGPRRV</sequence>
<feature type="region of interest" description="Disordered" evidence="1">
    <location>
        <begin position="1"/>
        <end position="185"/>
    </location>
</feature>
<dbReference type="STRING" id="1094619.G4YWP3"/>
<dbReference type="GeneID" id="20638547"/>
<keyword evidence="3" id="KW-1185">Reference proteome</keyword>
<evidence type="ECO:0000256" key="1">
    <source>
        <dbReference type="SAM" id="MobiDB-lite"/>
    </source>
</evidence>
<feature type="compositionally biased region" description="Basic and acidic residues" evidence="1">
    <location>
        <begin position="1"/>
        <end position="23"/>
    </location>
</feature>
<dbReference type="KEGG" id="psoj:PHYSODRAFT_254857"/>
<protein>
    <submittedName>
        <fullName evidence="2">Uncharacterized protein</fullName>
    </submittedName>
</protein>
<proteinExistence type="predicted"/>
<dbReference type="RefSeq" id="XP_009519051.1">
    <property type="nucleotide sequence ID" value="XM_009520756.1"/>
</dbReference>
<dbReference type="EMBL" id="JH159152">
    <property type="protein sequence ID" value="EGZ23763.1"/>
    <property type="molecule type" value="Genomic_DNA"/>
</dbReference>
<reference evidence="2 3" key="1">
    <citation type="journal article" date="2006" name="Science">
        <title>Phytophthora genome sequences uncover evolutionary origins and mechanisms of pathogenesis.</title>
        <authorList>
            <person name="Tyler B.M."/>
            <person name="Tripathy S."/>
            <person name="Zhang X."/>
            <person name="Dehal P."/>
            <person name="Jiang R.H."/>
            <person name="Aerts A."/>
            <person name="Arredondo F.D."/>
            <person name="Baxter L."/>
            <person name="Bensasson D."/>
            <person name="Beynon J.L."/>
            <person name="Chapman J."/>
            <person name="Damasceno C.M."/>
            <person name="Dorrance A.E."/>
            <person name="Dou D."/>
            <person name="Dickerman A.W."/>
            <person name="Dubchak I.L."/>
            <person name="Garbelotto M."/>
            <person name="Gijzen M."/>
            <person name="Gordon S.G."/>
            <person name="Govers F."/>
            <person name="Grunwald N.J."/>
            <person name="Huang W."/>
            <person name="Ivors K.L."/>
            <person name="Jones R.W."/>
            <person name="Kamoun S."/>
            <person name="Krampis K."/>
            <person name="Lamour K.H."/>
            <person name="Lee M.K."/>
            <person name="McDonald W.H."/>
            <person name="Medina M."/>
            <person name="Meijer H.J."/>
            <person name="Nordberg E.K."/>
            <person name="Maclean D.J."/>
            <person name="Ospina-Giraldo M.D."/>
            <person name="Morris P.F."/>
            <person name="Phuntumart V."/>
            <person name="Putnam N.H."/>
            <person name="Rash S."/>
            <person name="Rose J.K."/>
            <person name="Sakihama Y."/>
            <person name="Salamov A.A."/>
            <person name="Savidor A."/>
            <person name="Scheuring C.F."/>
            <person name="Smith B.M."/>
            <person name="Sobral B.W."/>
            <person name="Terry A."/>
            <person name="Torto-Alalibo T.A."/>
            <person name="Win J."/>
            <person name="Xu Z."/>
            <person name="Zhang H."/>
            <person name="Grigoriev I.V."/>
            <person name="Rokhsar D.S."/>
            <person name="Boore J.L."/>
        </authorList>
    </citation>
    <scope>NUCLEOTIDE SEQUENCE [LARGE SCALE GENOMIC DNA]</scope>
    <source>
        <strain evidence="2 3">P6497</strain>
    </source>
</reference>
<accession>G4YWP3</accession>
<feature type="compositionally biased region" description="Polar residues" evidence="1">
    <location>
        <begin position="103"/>
        <end position="112"/>
    </location>
</feature>
<name>G4YWP3_PHYSP</name>
<evidence type="ECO:0000313" key="3">
    <source>
        <dbReference type="Proteomes" id="UP000002640"/>
    </source>
</evidence>
<feature type="non-terminal residue" evidence="2">
    <location>
        <position position="185"/>
    </location>
</feature>
<dbReference type="Proteomes" id="UP000002640">
    <property type="component" value="Unassembled WGS sequence"/>
</dbReference>
<organism evidence="2 3">
    <name type="scientific">Phytophthora sojae (strain P6497)</name>
    <name type="common">Soybean stem and root rot agent</name>
    <name type="synonym">Phytophthora megasperma f. sp. glycines</name>
    <dbReference type="NCBI Taxonomy" id="1094619"/>
    <lineage>
        <taxon>Eukaryota</taxon>
        <taxon>Sar</taxon>
        <taxon>Stramenopiles</taxon>
        <taxon>Oomycota</taxon>
        <taxon>Peronosporomycetes</taxon>
        <taxon>Peronosporales</taxon>
        <taxon>Peronosporaceae</taxon>
        <taxon>Phytophthora</taxon>
    </lineage>
</organism>
<dbReference type="InParanoid" id="G4YWP3"/>
<gene>
    <name evidence="2" type="ORF">PHYSODRAFT_254857</name>
</gene>
<evidence type="ECO:0000313" key="2">
    <source>
        <dbReference type="EMBL" id="EGZ23763.1"/>
    </source>
</evidence>